<keyword evidence="3 10" id="KW-0813">Transport</keyword>
<protein>
    <recommendedName>
        <fullName evidence="10">Autophagy-related protein</fullName>
    </recommendedName>
</protein>
<dbReference type="SUPFAM" id="SSF103473">
    <property type="entry name" value="MFS general substrate transporter"/>
    <property type="match status" value="1"/>
</dbReference>
<sequence length="503" mass="55722">MSYQAVTSDEEDSNRPEREAKTLNNIKGWYLYCFSSEPFIVSAVSTYVPLLLEQFARINGVLVKDHSMKCSSSDEKCVLGLFNNSIFIDTSSFALYTFSASVLFQAVLVISISGLVDMWNSVKFRKNILIAFGVGGALSTIAISQLASSQYYSLALLSILANCCYGVVNVVGNSLLPGFVRDLIDYNSRFKNSTVEDVTSITSGRGSGVGYIGALVVQVCSIFLVRMSKTHDNVQIAVLLVGIWWLAWQFPLTWLLQDIIPPLIEDEQLQIRPSPKYLAYGWKSLFEALKHARLLKDVMIFLLGWFIISDSITTINSTAILFAKTELKMGTLGLIMVSILSLLSGIAGAFLIPQVLSYQFKQPPQRMMMSIIGWASVIPLYGTLGFFFDSVGLKHKGEMYLMAIWYGIAMGGLSAVSRTIFSLIIPSGKESTFFSLFSLTDKGSSILGPFLAGLITDKTHNIRYSFYLLLFLLLISLPVFAMLNIERGKKEARELGDIQTLND</sequence>
<dbReference type="GO" id="GO:0006914">
    <property type="term" value="P:autophagy"/>
    <property type="evidence" value="ECO:0007669"/>
    <property type="project" value="UniProtKB-KW"/>
</dbReference>
<evidence type="ECO:0000256" key="7">
    <source>
        <dbReference type="ARBA" id="ARBA00022989"/>
    </source>
</evidence>
<feature type="transmembrane region" description="Helical" evidence="10">
    <location>
        <begin position="334"/>
        <end position="356"/>
    </location>
</feature>
<dbReference type="Pfam" id="PF11700">
    <property type="entry name" value="ATG22"/>
    <property type="match status" value="1"/>
</dbReference>
<dbReference type="InterPro" id="IPR024671">
    <property type="entry name" value="Atg22-like"/>
</dbReference>
<keyword evidence="4 10" id="KW-0926">Vacuole</keyword>
<dbReference type="EMBL" id="LN890572">
    <property type="protein sequence ID" value="CUS24275.1"/>
    <property type="molecule type" value="Genomic_DNA"/>
</dbReference>
<feature type="transmembrane region" description="Helical" evidence="10">
    <location>
        <begin position="464"/>
        <end position="485"/>
    </location>
</feature>
<dbReference type="InterPro" id="IPR036259">
    <property type="entry name" value="MFS_trans_sf"/>
</dbReference>
<evidence type="ECO:0000256" key="6">
    <source>
        <dbReference type="ARBA" id="ARBA00022970"/>
    </source>
</evidence>
<feature type="transmembrane region" description="Helical" evidence="10">
    <location>
        <begin position="368"/>
        <end position="388"/>
    </location>
</feature>
<dbReference type="Gene3D" id="1.20.1250.20">
    <property type="entry name" value="MFS general substrate transporter like domains"/>
    <property type="match status" value="1"/>
</dbReference>
<evidence type="ECO:0000313" key="12">
    <source>
        <dbReference type="Proteomes" id="UP000236544"/>
    </source>
</evidence>
<evidence type="ECO:0000256" key="10">
    <source>
        <dbReference type="RuleBase" id="RU363073"/>
    </source>
</evidence>
<proteinExistence type="inferred from homology"/>
<evidence type="ECO:0000256" key="3">
    <source>
        <dbReference type="ARBA" id="ARBA00022448"/>
    </source>
</evidence>
<keyword evidence="7 10" id="KW-1133">Transmembrane helix</keyword>
<evidence type="ECO:0000256" key="2">
    <source>
        <dbReference type="ARBA" id="ARBA00006978"/>
    </source>
</evidence>
<dbReference type="InterPro" id="IPR044738">
    <property type="entry name" value="Atg22"/>
</dbReference>
<dbReference type="GO" id="GO:0005774">
    <property type="term" value="C:vacuolar membrane"/>
    <property type="evidence" value="ECO:0007669"/>
    <property type="project" value="UniProtKB-SubCell"/>
</dbReference>
<dbReference type="GO" id="GO:0032974">
    <property type="term" value="P:amino acid transmembrane export from vacuole"/>
    <property type="evidence" value="ECO:0007669"/>
    <property type="project" value="InterPro"/>
</dbReference>
<feature type="transmembrane region" description="Helical" evidence="10">
    <location>
        <begin position="298"/>
        <end position="322"/>
    </location>
</feature>
<evidence type="ECO:0000256" key="9">
    <source>
        <dbReference type="ARBA" id="ARBA00023136"/>
    </source>
</evidence>
<organism evidence="11 12">
    <name type="scientific">Lachancea quebecensis</name>
    <dbReference type="NCBI Taxonomy" id="1654605"/>
    <lineage>
        <taxon>Eukaryota</taxon>
        <taxon>Fungi</taxon>
        <taxon>Dikarya</taxon>
        <taxon>Ascomycota</taxon>
        <taxon>Saccharomycotina</taxon>
        <taxon>Saccharomycetes</taxon>
        <taxon>Saccharomycetales</taxon>
        <taxon>Saccharomycetaceae</taxon>
        <taxon>Lachancea</taxon>
    </lineage>
</organism>
<dbReference type="CDD" id="cd17483">
    <property type="entry name" value="MFS_Atg22_like"/>
    <property type="match status" value="1"/>
</dbReference>
<keyword evidence="8 10" id="KW-0072">Autophagy</keyword>
<feature type="transmembrane region" description="Helical" evidence="10">
    <location>
        <begin position="154"/>
        <end position="176"/>
    </location>
</feature>
<evidence type="ECO:0000256" key="8">
    <source>
        <dbReference type="ARBA" id="ARBA00023006"/>
    </source>
</evidence>
<evidence type="ECO:0000313" key="11">
    <source>
        <dbReference type="EMBL" id="CUS24275.1"/>
    </source>
</evidence>
<feature type="transmembrane region" description="Helical" evidence="10">
    <location>
        <begin position="128"/>
        <end position="147"/>
    </location>
</feature>
<accession>A0A0P1KY18</accession>
<dbReference type="PANTHER" id="PTHR23519:SF1">
    <property type="entry name" value="AUTOPHAGY-RELATED PROTEIN 22"/>
    <property type="match status" value="1"/>
</dbReference>
<evidence type="ECO:0000256" key="1">
    <source>
        <dbReference type="ARBA" id="ARBA00004128"/>
    </source>
</evidence>
<keyword evidence="9 10" id="KW-0472">Membrane</keyword>
<comment type="function">
    <text evidence="10">Vacuolar effluxer which mediate the efflux of amino acids resulting from autophagic degradation. The release of autophagic amino acids allows the maintenance of protein synthesis and viability during nitrogen starvation.</text>
</comment>
<reference evidence="12" key="1">
    <citation type="submission" date="2015-10" db="EMBL/GenBank/DDBJ databases">
        <authorList>
            <person name="Devillers H."/>
        </authorList>
    </citation>
    <scope>NUCLEOTIDE SEQUENCE [LARGE SCALE GENOMIC DNA]</scope>
</reference>
<feature type="transmembrane region" description="Helical" evidence="10">
    <location>
        <begin position="237"/>
        <end position="256"/>
    </location>
</feature>
<dbReference type="OrthoDB" id="42657at2759"/>
<dbReference type="PANTHER" id="PTHR23519">
    <property type="entry name" value="AUTOPHAGY-RELATED PROTEIN 22"/>
    <property type="match status" value="1"/>
</dbReference>
<keyword evidence="6 10" id="KW-0029">Amino-acid transport</keyword>
<evidence type="ECO:0000256" key="4">
    <source>
        <dbReference type="ARBA" id="ARBA00022554"/>
    </source>
</evidence>
<evidence type="ECO:0000256" key="5">
    <source>
        <dbReference type="ARBA" id="ARBA00022692"/>
    </source>
</evidence>
<keyword evidence="5 10" id="KW-0812">Transmembrane</keyword>
<dbReference type="Proteomes" id="UP000236544">
    <property type="component" value="Unassembled WGS sequence"/>
</dbReference>
<comment type="similarity">
    <text evidence="2 10">Belongs to the ATG22 family.</text>
</comment>
<feature type="transmembrane region" description="Helical" evidence="10">
    <location>
        <begin position="93"/>
        <end position="116"/>
    </location>
</feature>
<dbReference type="InterPro" id="IPR050495">
    <property type="entry name" value="ATG22/LtaA_families"/>
</dbReference>
<feature type="transmembrane region" description="Helical" evidence="10">
    <location>
        <begin position="29"/>
        <end position="52"/>
    </location>
</feature>
<dbReference type="AlphaFoldDB" id="A0A0P1KY18"/>
<feature type="transmembrane region" description="Helical" evidence="10">
    <location>
        <begin position="400"/>
        <end position="425"/>
    </location>
</feature>
<name>A0A0P1KY18_9SACH</name>
<comment type="subcellular location">
    <subcellularLocation>
        <location evidence="1 10">Vacuole membrane</location>
        <topology evidence="1 10">Multi-pass membrane protein</topology>
    </subcellularLocation>
</comment>
<keyword evidence="12" id="KW-1185">Reference proteome</keyword>
<gene>
    <name evidence="11" type="ORF">LAQU0_S15e00870g</name>
</gene>